<protein>
    <submittedName>
        <fullName evidence="3">Retrovirus-related Pol polyprotein from transposon TNT 1-94</fullName>
    </submittedName>
</protein>
<evidence type="ECO:0000259" key="2">
    <source>
        <dbReference type="Pfam" id="PF25597"/>
    </source>
</evidence>
<feature type="compositionally biased region" description="Basic and acidic residues" evidence="1">
    <location>
        <begin position="114"/>
        <end position="129"/>
    </location>
</feature>
<sequence length="136" mass="15447">MKELQDIIRFVTLLNKTGEGKLDPGCEKGILIGYGDEVKGYRIWSPSGRRVILSGDVTFDEDYLFRVKQDSIESKLEDSVSEKVEDVPKQVGHVVPRDTNNDVTSPDDQLNLPHLDHEQDRCITNDRPRRNVKAPT</sequence>
<gene>
    <name evidence="3" type="ORF">Tci_850093</name>
</gene>
<accession>A0A699QW11</accession>
<proteinExistence type="predicted"/>
<dbReference type="EMBL" id="BKCJ011064148">
    <property type="protein sequence ID" value="GFC78123.1"/>
    <property type="molecule type" value="Genomic_DNA"/>
</dbReference>
<feature type="compositionally biased region" description="Basic and acidic residues" evidence="1">
    <location>
        <begin position="77"/>
        <end position="88"/>
    </location>
</feature>
<feature type="region of interest" description="Disordered" evidence="1">
    <location>
        <begin position="77"/>
        <end position="136"/>
    </location>
</feature>
<dbReference type="Pfam" id="PF25597">
    <property type="entry name" value="SH3_retrovirus"/>
    <property type="match status" value="1"/>
</dbReference>
<reference evidence="3" key="1">
    <citation type="journal article" date="2019" name="Sci. Rep.">
        <title>Draft genome of Tanacetum cinerariifolium, the natural source of mosquito coil.</title>
        <authorList>
            <person name="Yamashiro T."/>
            <person name="Shiraishi A."/>
            <person name="Satake H."/>
            <person name="Nakayama K."/>
        </authorList>
    </citation>
    <scope>NUCLEOTIDE SEQUENCE</scope>
</reference>
<organism evidence="3">
    <name type="scientific">Tanacetum cinerariifolium</name>
    <name type="common">Dalmatian daisy</name>
    <name type="synonym">Chrysanthemum cinerariifolium</name>
    <dbReference type="NCBI Taxonomy" id="118510"/>
    <lineage>
        <taxon>Eukaryota</taxon>
        <taxon>Viridiplantae</taxon>
        <taxon>Streptophyta</taxon>
        <taxon>Embryophyta</taxon>
        <taxon>Tracheophyta</taxon>
        <taxon>Spermatophyta</taxon>
        <taxon>Magnoliopsida</taxon>
        <taxon>eudicotyledons</taxon>
        <taxon>Gunneridae</taxon>
        <taxon>Pentapetalae</taxon>
        <taxon>asterids</taxon>
        <taxon>campanulids</taxon>
        <taxon>Asterales</taxon>
        <taxon>Asteraceae</taxon>
        <taxon>Asteroideae</taxon>
        <taxon>Anthemideae</taxon>
        <taxon>Anthemidinae</taxon>
        <taxon>Tanacetum</taxon>
    </lineage>
</organism>
<name>A0A699QW11_TANCI</name>
<feature type="domain" description="Retroviral polymerase SH3-like" evidence="2">
    <location>
        <begin position="13"/>
        <end position="70"/>
    </location>
</feature>
<comment type="caution">
    <text evidence="3">The sequence shown here is derived from an EMBL/GenBank/DDBJ whole genome shotgun (WGS) entry which is preliminary data.</text>
</comment>
<evidence type="ECO:0000313" key="3">
    <source>
        <dbReference type="EMBL" id="GFC78123.1"/>
    </source>
</evidence>
<dbReference type="AlphaFoldDB" id="A0A699QW11"/>
<evidence type="ECO:0000256" key="1">
    <source>
        <dbReference type="SAM" id="MobiDB-lite"/>
    </source>
</evidence>
<dbReference type="InterPro" id="IPR057670">
    <property type="entry name" value="SH3_retrovirus"/>
</dbReference>